<accession>A0A8E0QXV5</accession>
<evidence type="ECO:0000313" key="1">
    <source>
        <dbReference type="EMBL" id="GIC93452.1"/>
    </source>
</evidence>
<dbReference type="AlphaFoldDB" id="A0A8E0QXV5"/>
<dbReference type="GeneID" id="66997416"/>
<dbReference type="RefSeq" id="XP_043150718.1">
    <property type="nucleotide sequence ID" value="XM_043294783.1"/>
</dbReference>
<dbReference type="EMBL" id="BBXM02000008">
    <property type="protein sequence ID" value="GIC93452.1"/>
    <property type="molecule type" value="Genomic_DNA"/>
</dbReference>
<comment type="caution">
    <text evidence="1">The sequence shown here is derived from an EMBL/GenBank/DDBJ whole genome shotgun (WGS) entry which is preliminary data.</text>
</comment>
<name>A0A8E0QXV5_9EURO</name>
<proteinExistence type="predicted"/>
<gene>
    <name evidence="1" type="ORF">Aud_009939</name>
</gene>
<reference evidence="1" key="1">
    <citation type="journal article" date="2015" name="Genome Announc.">
        <title>Draft Genome Sequence of the Pathogenic Filamentous Fungus Aspergillus udagawae Strain IFM 46973T.</title>
        <authorList>
            <person name="Kusuya Y."/>
            <person name="Takahashi-Nakaguchi A."/>
            <person name="Takahashi H."/>
            <person name="Yaguchi T."/>
        </authorList>
    </citation>
    <scope>NUCLEOTIDE SEQUENCE</scope>
    <source>
        <strain evidence="1">IFM 46973</strain>
    </source>
</reference>
<organism evidence="1 2">
    <name type="scientific">Aspergillus udagawae</name>
    <dbReference type="NCBI Taxonomy" id="91492"/>
    <lineage>
        <taxon>Eukaryota</taxon>
        <taxon>Fungi</taxon>
        <taxon>Dikarya</taxon>
        <taxon>Ascomycota</taxon>
        <taxon>Pezizomycotina</taxon>
        <taxon>Eurotiomycetes</taxon>
        <taxon>Eurotiomycetidae</taxon>
        <taxon>Eurotiales</taxon>
        <taxon>Aspergillaceae</taxon>
        <taxon>Aspergillus</taxon>
        <taxon>Aspergillus subgen. Fumigati</taxon>
    </lineage>
</organism>
<dbReference type="Proteomes" id="UP000036893">
    <property type="component" value="Unassembled WGS sequence"/>
</dbReference>
<evidence type="ECO:0000313" key="2">
    <source>
        <dbReference type="Proteomes" id="UP000036893"/>
    </source>
</evidence>
<sequence length="509" mass="59651">MDSLPTELLTIVLHHLNDKVHARNAASHLPERWWSGCLARYTVVSRRWQAILERMIWKKIVLRKSNALERLEKYTSGKPHRMARVKWVRQILWEAHVSFELAQRLREAMKIHPMALACILPYQYYSLYRQIFAGIFRILSRWESTCDESMIELFLIVDHSVYLESSIREWNWDYEDATVEDLWRMGLIAHLVHLTTQDAAAYPTLHNVRSLSLETAITNMRPSAFFQLLSRLPNVRRVSAGESFFIEPFALRALREERQMLVHCLTLVPPSVEEFEYEIALEREMSETPVDDAANYLSVRGLDELSIAFRTLSMRLRVLHLTNVRVNCELFWASPEEDRVDVDTLHWPVLEVITITDTPPYTADGKWILEVNPNKEPLMEMEDFDNGWDYDELGFDARGLIRSDEVDKLYSAMGKAAQRMPRLRYLHFGFRGETTDWEGLIFYRNLETQEARLVINTDWEYDLGEEVTTAWGLKGEKAKEFRTSWMIQFDRWPSGDTGIGEEEISARPI</sequence>
<protein>
    <recommendedName>
        <fullName evidence="3">F-box domain-containing protein</fullName>
    </recommendedName>
</protein>
<evidence type="ECO:0008006" key="3">
    <source>
        <dbReference type="Google" id="ProtNLM"/>
    </source>
</evidence>
<reference evidence="1" key="2">
    <citation type="submission" date="2021-01" db="EMBL/GenBank/DDBJ databases">
        <title>Pan-genome distribution and transcriptional activeness of fungal secondary metabolism genes in Aspergillus section Fumigati.</title>
        <authorList>
            <person name="Takahashi H."/>
            <person name="Umemura M."/>
            <person name="Ninomiya A."/>
            <person name="Kusuya Y."/>
            <person name="Urayama S."/>
            <person name="Shimizu M."/>
            <person name="Watanabe A."/>
            <person name="Kamei K."/>
            <person name="Yaguchi T."/>
            <person name="Hagiwara D."/>
        </authorList>
    </citation>
    <scope>NUCLEOTIDE SEQUENCE</scope>
    <source>
        <strain evidence="1">IFM 46973</strain>
    </source>
</reference>